<evidence type="ECO:0000313" key="6">
    <source>
        <dbReference type="Proteomes" id="UP001597233"/>
    </source>
</evidence>
<evidence type="ECO:0000259" key="4">
    <source>
        <dbReference type="Pfam" id="PF00144"/>
    </source>
</evidence>
<dbReference type="Proteomes" id="UP001597233">
    <property type="component" value="Unassembled WGS sequence"/>
</dbReference>
<dbReference type="SUPFAM" id="SSF56601">
    <property type="entry name" value="beta-lactamase/transpeptidase-like"/>
    <property type="match status" value="1"/>
</dbReference>
<proteinExistence type="predicted"/>
<keyword evidence="5" id="KW-0378">Hydrolase</keyword>
<dbReference type="GO" id="GO:0016787">
    <property type="term" value="F:hydrolase activity"/>
    <property type="evidence" value="ECO:0007669"/>
    <property type="project" value="UniProtKB-KW"/>
</dbReference>
<keyword evidence="2" id="KW-0472">Membrane</keyword>
<evidence type="ECO:0000313" key="5">
    <source>
        <dbReference type="EMBL" id="MFD1887234.1"/>
    </source>
</evidence>
<protein>
    <submittedName>
        <fullName evidence="5">Serine hydrolase domain-containing protein</fullName>
        <ecNumber evidence="5">3.-.-.-</ecNumber>
    </submittedName>
</protein>
<evidence type="ECO:0000256" key="1">
    <source>
        <dbReference type="ARBA" id="ARBA00004370"/>
    </source>
</evidence>
<dbReference type="InterPro" id="IPR050491">
    <property type="entry name" value="AmpC-like"/>
</dbReference>
<sequence>MKQSIPIWKKTGTTALVALMLTMPIAQAQSVAAPVSPATATYTMPTSMAAQSNTAQSNLAQAKAQEMIEALMANYGVTGAQYAIRDGGKLVLSGGTTLDDEGNKQQIEAGSMFGIGSISKMYVTAATMMLADEGKVDIDQPLTTYLPNFKMADERYKQITVRMLMNHSAGLYGSHYKNTILMDDNDTQNIDQLLNKLSKERLKSDPGEYSVYANDGFQLLELLVEQVSGMSYSEFLQQRVSEPLGLTATKTPLDTFDRSRLEPLRLPGLSNQLPTENANILGTGGVYSTAEELTSFSEVLIGKHPELLSSTSANAMLQPEYRNGVWVPETKNAFGYGLGWDSVDLEPFGDYGIRAATKGGDTIMYHSALISLPDHDISIALVSAGGSSVFNTTAATNILLQYLKQTGTITSISPEPTFEKPVQQKMPETMNQYAGLYATVGETRTIAIKDGKIEMPAMMSDLIPAQAYVYTGEQQFTSEDGRTILAFDKQTNGHTYVRIRSDLVFPGIGHARMAFYELQKLDKNPLDASVAKVWKQREGKSYYALDEKINSFFYISPSILTKTVKLDASGGYANGTQIVDADHAVNVAEIPVMNGRDAFDLDFSRQNGVEYLQADGRTYVSEDAVSKLSGGHHSVVTIPASGNARWFNVPDHAAGKQMTVKLPANAGFVVYDKDDTPLALSAATGANTAVLPKGGKVVFGGKAGDVLNIRLEKK</sequence>
<dbReference type="EMBL" id="JBHUEH010000023">
    <property type="protein sequence ID" value="MFD1887234.1"/>
    <property type="molecule type" value="Genomic_DNA"/>
</dbReference>
<gene>
    <name evidence="5" type="ORF">ACFSC9_17205</name>
</gene>
<dbReference type="PANTHER" id="PTHR46825">
    <property type="entry name" value="D-ALANYL-D-ALANINE-CARBOXYPEPTIDASE/ENDOPEPTIDASE AMPH"/>
    <property type="match status" value="1"/>
</dbReference>
<feature type="domain" description="Beta-lactamase-related" evidence="4">
    <location>
        <begin position="65"/>
        <end position="401"/>
    </location>
</feature>
<dbReference type="PANTHER" id="PTHR46825:SF11">
    <property type="entry name" value="PENICILLIN-BINDING PROTEIN 4"/>
    <property type="match status" value="1"/>
</dbReference>
<feature type="chain" id="PRO_5047148162" evidence="3">
    <location>
        <begin position="29"/>
        <end position="714"/>
    </location>
</feature>
<name>A0ABW4RN99_9BACL</name>
<evidence type="ECO:0000256" key="2">
    <source>
        <dbReference type="ARBA" id="ARBA00023136"/>
    </source>
</evidence>
<dbReference type="InterPro" id="IPR012338">
    <property type="entry name" value="Beta-lactam/transpept-like"/>
</dbReference>
<dbReference type="Gene3D" id="3.40.710.10">
    <property type="entry name" value="DD-peptidase/beta-lactamase superfamily"/>
    <property type="match status" value="1"/>
</dbReference>
<dbReference type="Pfam" id="PF00144">
    <property type="entry name" value="Beta-lactamase"/>
    <property type="match status" value="1"/>
</dbReference>
<comment type="subcellular location">
    <subcellularLocation>
        <location evidence="1">Membrane</location>
    </subcellularLocation>
</comment>
<feature type="signal peptide" evidence="3">
    <location>
        <begin position="1"/>
        <end position="28"/>
    </location>
</feature>
<accession>A0ABW4RN99</accession>
<keyword evidence="6" id="KW-1185">Reference proteome</keyword>
<reference evidence="6" key="1">
    <citation type="journal article" date="2019" name="Int. J. Syst. Evol. Microbiol.">
        <title>The Global Catalogue of Microorganisms (GCM) 10K type strain sequencing project: providing services to taxonomists for standard genome sequencing and annotation.</title>
        <authorList>
            <consortium name="The Broad Institute Genomics Platform"/>
            <consortium name="The Broad Institute Genome Sequencing Center for Infectious Disease"/>
            <person name="Wu L."/>
            <person name="Ma J."/>
        </authorList>
    </citation>
    <scope>NUCLEOTIDE SEQUENCE [LARGE SCALE GENOMIC DNA]</scope>
    <source>
        <strain evidence="6">CCUG 54950</strain>
    </source>
</reference>
<organism evidence="5 6">
    <name type="scientific">Paenibacillus wenxiniae</name>
    <dbReference type="NCBI Taxonomy" id="1636843"/>
    <lineage>
        <taxon>Bacteria</taxon>
        <taxon>Bacillati</taxon>
        <taxon>Bacillota</taxon>
        <taxon>Bacilli</taxon>
        <taxon>Bacillales</taxon>
        <taxon>Paenibacillaceae</taxon>
        <taxon>Paenibacillus</taxon>
    </lineage>
</organism>
<evidence type="ECO:0000256" key="3">
    <source>
        <dbReference type="SAM" id="SignalP"/>
    </source>
</evidence>
<dbReference type="EC" id="3.-.-.-" evidence="5"/>
<keyword evidence="3" id="KW-0732">Signal</keyword>
<comment type="caution">
    <text evidence="5">The sequence shown here is derived from an EMBL/GenBank/DDBJ whole genome shotgun (WGS) entry which is preliminary data.</text>
</comment>
<dbReference type="RefSeq" id="WP_347325273.1">
    <property type="nucleotide sequence ID" value="NZ_JBCGUH010000005.1"/>
</dbReference>
<dbReference type="InterPro" id="IPR001466">
    <property type="entry name" value="Beta-lactam-related"/>
</dbReference>